<dbReference type="OrthoDB" id="1740416at2759"/>
<dbReference type="PANTHER" id="PTHR47997:SF44">
    <property type="entry name" value="TRANSCRIPTION FACTOR MYB46"/>
    <property type="match status" value="1"/>
</dbReference>
<evidence type="ECO:0000256" key="2">
    <source>
        <dbReference type="ARBA" id="ARBA00022737"/>
    </source>
</evidence>
<keyword evidence="2" id="KW-0677">Repeat</keyword>
<dbReference type="GO" id="GO:0003677">
    <property type="term" value="F:DNA binding"/>
    <property type="evidence" value="ECO:0007669"/>
    <property type="project" value="UniProtKB-KW"/>
</dbReference>
<keyword evidence="6" id="KW-0539">Nucleus</keyword>
<protein>
    <recommendedName>
        <fullName evidence="8">HTH myb-type domain-containing protein</fullName>
    </recommendedName>
</protein>
<dbReference type="PANTHER" id="PTHR47997">
    <property type="entry name" value="MYB DOMAIN PROTEIN 55"/>
    <property type="match status" value="1"/>
</dbReference>
<evidence type="ECO:0000256" key="3">
    <source>
        <dbReference type="ARBA" id="ARBA00023015"/>
    </source>
</evidence>
<feature type="region of interest" description="Disordered" evidence="7">
    <location>
        <begin position="30"/>
        <end position="50"/>
    </location>
</feature>
<evidence type="ECO:0000313" key="10">
    <source>
        <dbReference type="Proteomes" id="UP000187203"/>
    </source>
</evidence>
<evidence type="ECO:0000256" key="4">
    <source>
        <dbReference type="ARBA" id="ARBA00023125"/>
    </source>
</evidence>
<name>A0A1R3KSI6_9ROSI</name>
<feature type="compositionally biased region" description="Low complexity" evidence="7">
    <location>
        <begin position="33"/>
        <end position="47"/>
    </location>
</feature>
<gene>
    <name evidence="9" type="ORF">COLO4_04850</name>
</gene>
<dbReference type="InterPro" id="IPR051953">
    <property type="entry name" value="Plant_SW-associated_TFs"/>
</dbReference>
<sequence length="146" mass="15876">MASRMPCSTRLPGRTDNEIKNFWNSTLKKRLKNNNSTSSSPNNSDSSGGMFTVAVHEHMTTSLCNANATHDSSSSSSTSICTQPQVQPTVVTEMISRRGGVQDNNNNAAIANNCSDNTCFNNTDPCSFRLVGDMFGSVNNWMARED</sequence>
<proteinExistence type="predicted"/>
<dbReference type="GO" id="GO:0005634">
    <property type="term" value="C:nucleus"/>
    <property type="evidence" value="ECO:0007669"/>
    <property type="project" value="UniProtKB-SubCell"/>
</dbReference>
<keyword evidence="10" id="KW-1185">Reference proteome</keyword>
<dbReference type="EMBL" id="AWUE01012050">
    <property type="protein sequence ID" value="OMP10063.1"/>
    <property type="molecule type" value="Genomic_DNA"/>
</dbReference>
<evidence type="ECO:0000256" key="5">
    <source>
        <dbReference type="ARBA" id="ARBA00023163"/>
    </source>
</evidence>
<dbReference type="Gene3D" id="1.10.10.60">
    <property type="entry name" value="Homeodomain-like"/>
    <property type="match status" value="1"/>
</dbReference>
<evidence type="ECO:0000256" key="6">
    <source>
        <dbReference type="ARBA" id="ARBA00023242"/>
    </source>
</evidence>
<dbReference type="Proteomes" id="UP000187203">
    <property type="component" value="Unassembled WGS sequence"/>
</dbReference>
<accession>A0A1R3KSI6</accession>
<comment type="caution">
    <text evidence="9">The sequence shown here is derived from an EMBL/GenBank/DDBJ whole genome shotgun (WGS) entry which is preliminary data.</text>
</comment>
<dbReference type="InterPro" id="IPR017930">
    <property type="entry name" value="Myb_dom"/>
</dbReference>
<dbReference type="AlphaFoldDB" id="A0A1R3KSI6"/>
<evidence type="ECO:0000256" key="7">
    <source>
        <dbReference type="SAM" id="MobiDB-lite"/>
    </source>
</evidence>
<reference evidence="10" key="1">
    <citation type="submission" date="2013-09" db="EMBL/GenBank/DDBJ databases">
        <title>Corchorus olitorius genome sequencing.</title>
        <authorList>
            <person name="Alam M."/>
            <person name="Haque M.S."/>
            <person name="Islam M.S."/>
            <person name="Emdad E.M."/>
            <person name="Islam M.M."/>
            <person name="Ahmed B."/>
            <person name="Halim A."/>
            <person name="Hossen Q.M.M."/>
            <person name="Hossain M.Z."/>
            <person name="Ahmed R."/>
            <person name="Khan M.M."/>
            <person name="Islam R."/>
            <person name="Rashid M.M."/>
            <person name="Khan S.A."/>
            <person name="Rahman M.S."/>
            <person name="Alam M."/>
            <person name="Yahiya A.S."/>
            <person name="Khan M.S."/>
            <person name="Azam M.S."/>
            <person name="Haque T."/>
            <person name="Lashkar M.Z.H."/>
            <person name="Akhand A.I."/>
            <person name="Morshed G."/>
            <person name="Roy S."/>
            <person name="Uddin K.S."/>
            <person name="Rabeya T."/>
            <person name="Hossain A.S."/>
            <person name="Chowdhury A."/>
            <person name="Snigdha A.R."/>
            <person name="Mortoza M.S."/>
            <person name="Matin S.A."/>
            <person name="Hoque S.M.E."/>
            <person name="Islam M.K."/>
            <person name="Roy D.K."/>
            <person name="Haider R."/>
            <person name="Moosa M.M."/>
            <person name="Elias S.M."/>
            <person name="Hasan A.M."/>
            <person name="Jahan S."/>
            <person name="Shafiuddin M."/>
            <person name="Mahmood N."/>
            <person name="Shommy N.S."/>
        </authorList>
    </citation>
    <scope>NUCLEOTIDE SEQUENCE [LARGE SCALE GENOMIC DNA]</scope>
    <source>
        <strain evidence="10">cv. O-4</strain>
    </source>
</reference>
<keyword evidence="5" id="KW-0804">Transcription</keyword>
<evidence type="ECO:0000259" key="8">
    <source>
        <dbReference type="PROSITE" id="PS51294"/>
    </source>
</evidence>
<dbReference type="PROSITE" id="PS51294">
    <property type="entry name" value="HTH_MYB"/>
    <property type="match status" value="1"/>
</dbReference>
<feature type="domain" description="HTH myb-type" evidence="8">
    <location>
        <begin position="8"/>
        <end position="31"/>
    </location>
</feature>
<keyword evidence="3" id="KW-0805">Transcription regulation</keyword>
<evidence type="ECO:0000313" key="9">
    <source>
        <dbReference type="EMBL" id="OMP10063.1"/>
    </source>
</evidence>
<keyword evidence="4" id="KW-0238">DNA-binding</keyword>
<organism evidence="9 10">
    <name type="scientific">Corchorus olitorius</name>
    <dbReference type="NCBI Taxonomy" id="93759"/>
    <lineage>
        <taxon>Eukaryota</taxon>
        <taxon>Viridiplantae</taxon>
        <taxon>Streptophyta</taxon>
        <taxon>Embryophyta</taxon>
        <taxon>Tracheophyta</taxon>
        <taxon>Spermatophyta</taxon>
        <taxon>Magnoliopsida</taxon>
        <taxon>eudicotyledons</taxon>
        <taxon>Gunneridae</taxon>
        <taxon>Pentapetalae</taxon>
        <taxon>rosids</taxon>
        <taxon>malvids</taxon>
        <taxon>Malvales</taxon>
        <taxon>Malvaceae</taxon>
        <taxon>Grewioideae</taxon>
        <taxon>Apeibeae</taxon>
        <taxon>Corchorus</taxon>
    </lineage>
</organism>
<evidence type="ECO:0000256" key="1">
    <source>
        <dbReference type="ARBA" id="ARBA00004123"/>
    </source>
</evidence>
<comment type="subcellular location">
    <subcellularLocation>
        <location evidence="1">Nucleus</location>
    </subcellularLocation>
</comment>